<sequence length="255" mass="26890">MNVESVSLSPGVRLIRIDHPAKKNALSAEILAGLADALETAATDPAVRVVVLTAVGDVFCAGGDTNRMGEDRPGPWEKRDYLAGGVGRLARRFAALDKPVIAALNGPAVGAGVDLALWCDFRIAHPSAYLRLGFVDLGLTPGFGGAWLLTHLLGPSLALEILLTGEKVTAQRAADLGLFRTVTPAFDDEAAAFAALLAGKSSPAVRATKRLVQRAYAMDVMDSLDLAWASFGLLQETPEHLAATQALRARRKGRS</sequence>
<accession>A0ABQ4C065</accession>
<name>A0ABQ4C065_9ACTN</name>
<comment type="similarity">
    <text evidence="1">Belongs to the enoyl-CoA hydratase/isomerase family.</text>
</comment>
<protein>
    <submittedName>
        <fullName evidence="2">Enoyl-CoA hydratase</fullName>
    </submittedName>
</protein>
<evidence type="ECO:0000313" key="2">
    <source>
        <dbReference type="EMBL" id="GIF56173.1"/>
    </source>
</evidence>
<dbReference type="SUPFAM" id="SSF52096">
    <property type="entry name" value="ClpP/crotonase"/>
    <property type="match status" value="1"/>
</dbReference>
<evidence type="ECO:0000256" key="1">
    <source>
        <dbReference type="RuleBase" id="RU003707"/>
    </source>
</evidence>
<comment type="caution">
    <text evidence="2">The sequence shown here is derived from an EMBL/GenBank/DDBJ whole genome shotgun (WGS) entry which is preliminary data.</text>
</comment>
<reference evidence="2 3" key="1">
    <citation type="submission" date="2021-01" db="EMBL/GenBank/DDBJ databases">
        <title>Whole genome shotgun sequence of Asanoa iriomotensis NBRC 100142.</title>
        <authorList>
            <person name="Komaki H."/>
            <person name="Tamura T."/>
        </authorList>
    </citation>
    <scope>NUCLEOTIDE SEQUENCE [LARGE SCALE GENOMIC DNA]</scope>
    <source>
        <strain evidence="2 3">NBRC 100142</strain>
    </source>
</reference>
<evidence type="ECO:0000313" key="3">
    <source>
        <dbReference type="Proteomes" id="UP000624325"/>
    </source>
</evidence>
<dbReference type="Proteomes" id="UP000624325">
    <property type="component" value="Unassembled WGS sequence"/>
</dbReference>
<organism evidence="2 3">
    <name type="scientific">Asanoa iriomotensis</name>
    <dbReference type="NCBI Taxonomy" id="234613"/>
    <lineage>
        <taxon>Bacteria</taxon>
        <taxon>Bacillati</taxon>
        <taxon>Actinomycetota</taxon>
        <taxon>Actinomycetes</taxon>
        <taxon>Micromonosporales</taxon>
        <taxon>Micromonosporaceae</taxon>
        <taxon>Asanoa</taxon>
    </lineage>
</organism>
<dbReference type="PANTHER" id="PTHR43459:SF1">
    <property type="entry name" value="EG:BACN32G11.4 PROTEIN"/>
    <property type="match status" value="1"/>
</dbReference>
<keyword evidence="3" id="KW-1185">Reference proteome</keyword>
<dbReference type="InterPro" id="IPR029045">
    <property type="entry name" value="ClpP/crotonase-like_dom_sf"/>
</dbReference>
<proteinExistence type="inferred from homology"/>
<dbReference type="Gene3D" id="3.90.226.10">
    <property type="entry name" value="2-enoyl-CoA Hydratase, Chain A, domain 1"/>
    <property type="match status" value="1"/>
</dbReference>
<dbReference type="CDD" id="cd06558">
    <property type="entry name" value="crotonase-like"/>
    <property type="match status" value="1"/>
</dbReference>
<gene>
    <name evidence="2" type="ORF">Air01nite_22680</name>
</gene>
<dbReference type="EMBL" id="BONC01000012">
    <property type="protein sequence ID" value="GIF56173.1"/>
    <property type="molecule type" value="Genomic_DNA"/>
</dbReference>
<dbReference type="InterPro" id="IPR001753">
    <property type="entry name" value="Enoyl-CoA_hydra/iso"/>
</dbReference>
<dbReference type="InterPro" id="IPR018376">
    <property type="entry name" value="Enoyl-CoA_hyd/isom_CS"/>
</dbReference>
<dbReference type="Pfam" id="PF00378">
    <property type="entry name" value="ECH_1"/>
    <property type="match status" value="1"/>
</dbReference>
<dbReference type="PANTHER" id="PTHR43459">
    <property type="entry name" value="ENOYL-COA HYDRATASE"/>
    <property type="match status" value="1"/>
</dbReference>
<dbReference type="PROSITE" id="PS00166">
    <property type="entry name" value="ENOYL_COA_HYDRATASE"/>
    <property type="match status" value="1"/>
</dbReference>